<dbReference type="AlphaFoldDB" id="A0A645AQX5"/>
<protein>
    <submittedName>
        <fullName evidence="1">Uncharacterized protein</fullName>
    </submittedName>
</protein>
<sequence length="86" mass="10067">MGTQKKGNFMPGLRVIWLNAKQSDKVKETVEGLRQESNFTKEELERLKLYLISVEYNHGYMEDAVLLHKNNPQYSVEEYYQAILGN</sequence>
<comment type="caution">
    <text evidence="1">The sequence shown here is derived from an EMBL/GenBank/DDBJ whole genome shotgun (WGS) entry which is preliminary data.</text>
</comment>
<organism evidence="1">
    <name type="scientific">bioreactor metagenome</name>
    <dbReference type="NCBI Taxonomy" id="1076179"/>
    <lineage>
        <taxon>unclassified sequences</taxon>
        <taxon>metagenomes</taxon>
        <taxon>ecological metagenomes</taxon>
    </lineage>
</organism>
<dbReference type="EMBL" id="VSSQ01015281">
    <property type="protein sequence ID" value="MPM55457.1"/>
    <property type="molecule type" value="Genomic_DNA"/>
</dbReference>
<proteinExistence type="predicted"/>
<evidence type="ECO:0000313" key="1">
    <source>
        <dbReference type="EMBL" id="MPM55457.1"/>
    </source>
</evidence>
<name>A0A645AQX5_9ZZZZ</name>
<reference evidence="1" key="1">
    <citation type="submission" date="2019-08" db="EMBL/GenBank/DDBJ databases">
        <authorList>
            <person name="Kucharzyk K."/>
            <person name="Murdoch R.W."/>
            <person name="Higgins S."/>
            <person name="Loffler F."/>
        </authorList>
    </citation>
    <scope>NUCLEOTIDE SEQUENCE</scope>
</reference>
<gene>
    <name evidence="1" type="ORF">SDC9_102254</name>
</gene>
<accession>A0A645AQX5</accession>